<organism evidence="6 7">
    <name type="scientific">Cutaneotrichosporon cavernicola</name>
    <dbReference type="NCBI Taxonomy" id="279322"/>
    <lineage>
        <taxon>Eukaryota</taxon>
        <taxon>Fungi</taxon>
        <taxon>Dikarya</taxon>
        <taxon>Basidiomycota</taxon>
        <taxon>Agaricomycotina</taxon>
        <taxon>Tremellomycetes</taxon>
        <taxon>Trichosporonales</taxon>
        <taxon>Trichosporonaceae</taxon>
        <taxon>Cutaneotrichosporon</taxon>
    </lineage>
</organism>
<dbReference type="Pfam" id="PF23271">
    <property type="entry name" value="HEAT_GCN1"/>
    <property type="match status" value="1"/>
</dbReference>
<dbReference type="Pfam" id="PF12074">
    <property type="entry name" value="Gcn1_N"/>
    <property type="match status" value="1"/>
</dbReference>
<dbReference type="Pfam" id="PF24987">
    <property type="entry name" value="HEAT_EF3_N"/>
    <property type="match status" value="2"/>
</dbReference>
<evidence type="ECO:0000313" key="7">
    <source>
        <dbReference type="Proteomes" id="UP001233271"/>
    </source>
</evidence>
<sequence length="2618" mass="282057">MAPADKVGSWLDKGKKPSKKEAYDSDSDSDSSAVTEPDVPAKKAASSSSSSSSDNDSDSDSDSSSDSDSDEVNAKEGRERNIDWDAVMPKVRPALLDRSAKRRDAFIARYFYVTDELPVQTQVPALLQALLSSLVLMQDLRAVEADVGVLAELVVRDERQQQAQKLGDKLVKWSRAEVDKAVASPKSSTPTSLQPQLMLVLTLIATLRKSRGDVFATSAQCADLFVALATVLDAISERAAGMKGRRPERLLRKLNVRVWRVLRPMRAAFPDLIKVLTTKVPVPARAAVLLGHIVSVSLRAKPAKGQPEGRAVIEGQKDALLNYYSAHILSTKTALPPHVPLALREFLSNFVTEADLTGKLIPTAERMMLRSPEIALTLTADLLDCCEIDISSIIPAKLIPSTISASKSSNAETRAKAVVLLKAVVKRTSKPESLSKLAAELLALPKAGKSASAEQRVALYNMVAAIPSAASSVVVDTVPTLVAKEANEHALNAMAVALGAHLSTALTSDKAVAPAAATALIKELASTKLSARRALSSAVGSAVWSVHADDKFSSEGQKILGSLVPALEGNLKTASGCAPANAAGFLEGYVAVALGLGPLKALPVAAKLIDGPAMQGVLTLTPKPSFILNDKAYTKLSTLQDDLWFLRALQVLVLRGEGLAEEDVRVALGLGLIHLAFDSKHPTVRRDTLTTVTALAKEQPLLTAKIVRESLTAWLRLRDLARAAALKKRAPGEDAEVFPSRSRQIGALLDASVVKSDKADKAMLEDIAADLVVLAHHPEIGEASTVSWISLVQSHGLDPATLVQLKHGHILNLLWEAAAAPPKDPRFAEAAYRAIATLAFIDPVEFVADVVEKARGDLDPQNLDFIGLEERGIWATPEDKLFVDVLSTKKDEVENKNRKNYDIEKWEQEVREQLAKKQATKIATNLSKQDKALVAAQLRKEKAVREQIATTQARLRRGLELVAALTDSPVSAVEAKVGTIADLLLSSVFGPGAFLVDGRAFDVFIKLSTLSAPRIGEYRRMVAAVLLRAFGAPFVPDDYQEEGVGEQVTRVLHQINFAASKIPLDSTTYALVSMLMSRVVALGGVGCESSHSEQAQEQLTLVVGIIGSCVGEFHDSRYPRLHTIKDLIQIIGTYTRLAKDASAVLADLGAAIQDVATPSEIAALISGTLSPDSGVRNSVLQALQPVDLTDLNYSEELFISTHDSDETNAGLADNVWEENGFDVPETYLDSLLKYLAHSSGAVRTGASAALADAVQQYPSQIDATLAGLQDLYVEKAKLLEPEYDRFGMIIPETVNRPDPWEARVAIASTLEKVAAMVPDSQVTPVLKFLIKKEALGDRHEEVRRNMLNAATALVDIHGGKDVAGLMAMFDKELAKSSKSQASDYIKEAVVILFGRLAGHLDASDERIPKAVDRLVEALNTPSELVQSAVADCLPALVQGMSSEETEYLVDRLFSTLTTGAKYAHRRGAAYGIAGVVKGRGLRSLKEYDLMDKLTEAAEDKDVFETREGALLAFETLSATLGRVFEPYIVQIIPQMLALFGDTNKYVREATQYAAKVIMSRISGHCVKLILPTLLEGLEEKQWRTKKGSIELLGSMAFCAPRQLSVSLPTIIPHLTGVINDSHAQVKSAANSALNGFGEVLQNPEIKAIQKKLMNALADPTGKTNSALGYLLKTTFEHYLDAPSLALVMPIIDRGLKQRSSETKRKSVQIVGNMASLTEVRDFVPYLAELMPLVHDVLVDPVPEARATAAKSLGTLVERLGETNFPDLVDRLLGMLRTDSSGVDRQGAAQGLSEVLSGLGMDRLEALLPEIIASTASPRAHVREGFISLLIYLPATFGHRFSPHLGRVIQPILNGLADDSEYVREASMRAGKMIISNYSNKAVELLLPELEKGMLDSSWRIRQSSISLTGELLYRVTGISGKVELEEDETAARTADQTRTALTEALGQERRDRVLATLYIVRQDTVSSVRQSSIHIWKALVHNTPRTTREILPVLMQLLVSLLGSETVEQQETASRTIGELCRKNGERIVGEIVPILKKAIASPDLRTKEGACLAFSDVMTSASKDAIEAHEEVIIAAVRDALVDPSPDVRAAAARTFDTMQHFMGAKAIDQTIPTLLEAMRNPGESSETALQALQEVMSVRANSVFPVLLPTLTAQPISAFNARAISALVRVAGTALNRRIDSLLGSLVKSLEANPEEDVREELNEAVESLVGSVTDPDGVHLLEMLLIGWAKDANPVRRATACNIFGTMCQVNDADTEEYRVDWVRILVSLFDDPVEEVVTAAWEALEHFVKTVDKSELEDLVVPLRRAIEGTGAPGRTVPGFSRPKGAQSIVPILLAGVLSGTQEQREQAALGVGDLVQRTTEAAIKPYIIQLTGPLIRVISGQSIAPQIKSAILQALTILLEEVPQLVRPFHPQLTRTFVKSASDSVSLVVRNRAATGLGELMKHQPRVDPLITELIGGVRSAEKDIAPSVMLALAAVCSSAGKNIGAAAKGSIIEVVEEAFADSPSDAYNKAVGSVIAGLALHDVETIRPVVDAFLAAPTPPTPLMSIAILAVLERTPDAFLELGGEVPEDIVRKINASVGGDGPIARPAREARDIIRGNDRWMGEPEVAALIK</sequence>
<dbReference type="InterPro" id="IPR016024">
    <property type="entry name" value="ARM-type_fold"/>
</dbReference>
<dbReference type="RefSeq" id="XP_060457263.1">
    <property type="nucleotide sequence ID" value="XM_060600695.1"/>
</dbReference>
<dbReference type="KEGG" id="ccac:CcaHIS019_0408180"/>
<dbReference type="InterPro" id="IPR056810">
    <property type="entry name" value="GNC1-like_N"/>
</dbReference>
<dbReference type="Pfam" id="PF24916">
    <property type="entry name" value="HEAT_GCN1_fung"/>
    <property type="match status" value="1"/>
</dbReference>
<keyword evidence="7" id="KW-1185">Reference proteome</keyword>
<dbReference type="InterPro" id="IPR021133">
    <property type="entry name" value="HEAT_type_2"/>
</dbReference>
<feature type="domain" description="TOG" evidence="5">
    <location>
        <begin position="1438"/>
        <end position="1666"/>
    </location>
</feature>
<reference evidence="6" key="1">
    <citation type="journal article" date="2023" name="BMC Genomics">
        <title>Chromosome-level genome assemblies of Cutaneotrichosporon spp. (Trichosporonales, Basidiomycota) reveal imbalanced evolution between nucleotide sequences and chromosome synteny.</title>
        <authorList>
            <person name="Kobayashi Y."/>
            <person name="Kayamori A."/>
            <person name="Aoki K."/>
            <person name="Shiwa Y."/>
            <person name="Matsutani M."/>
            <person name="Fujita N."/>
            <person name="Sugita T."/>
            <person name="Iwasaki W."/>
            <person name="Tanaka N."/>
            <person name="Takashima M."/>
        </authorList>
    </citation>
    <scope>NUCLEOTIDE SEQUENCE</scope>
    <source>
        <strain evidence="6">HIS019</strain>
    </source>
</reference>
<dbReference type="GO" id="GO:0034198">
    <property type="term" value="P:cellular response to amino acid starvation"/>
    <property type="evidence" value="ECO:0007669"/>
    <property type="project" value="TreeGrafter"/>
</dbReference>
<dbReference type="Proteomes" id="UP001233271">
    <property type="component" value="Chromosome 4"/>
</dbReference>
<proteinExistence type="inferred from homology"/>
<feature type="repeat" description="HEAT" evidence="3">
    <location>
        <begin position="1610"/>
        <end position="1647"/>
    </location>
</feature>
<accession>A0AA48QW43</accession>
<dbReference type="Gene3D" id="1.25.10.10">
    <property type="entry name" value="Leucine-rich Repeat Variant"/>
    <property type="match status" value="6"/>
</dbReference>
<dbReference type="GeneID" id="85495868"/>
<evidence type="ECO:0000259" key="5">
    <source>
        <dbReference type="SMART" id="SM01349"/>
    </source>
</evidence>
<dbReference type="InterPro" id="IPR034085">
    <property type="entry name" value="TOG"/>
</dbReference>
<dbReference type="InterPro" id="IPR022716">
    <property type="entry name" value="Gcn1_N"/>
</dbReference>
<evidence type="ECO:0000256" key="4">
    <source>
        <dbReference type="SAM" id="MobiDB-lite"/>
    </source>
</evidence>
<dbReference type="SUPFAM" id="SSF48371">
    <property type="entry name" value="ARM repeat"/>
    <property type="match status" value="4"/>
</dbReference>
<feature type="repeat" description="HEAT" evidence="3">
    <location>
        <begin position="1729"/>
        <end position="1767"/>
    </location>
</feature>
<feature type="repeat" description="HEAT" evidence="3">
    <location>
        <begin position="2074"/>
        <end position="2112"/>
    </location>
</feature>
<feature type="compositionally biased region" description="Basic and acidic residues" evidence="4">
    <location>
        <begin position="12"/>
        <end position="23"/>
    </location>
</feature>
<dbReference type="Pfam" id="PF24993">
    <property type="entry name" value="GNC1_N"/>
    <property type="match status" value="1"/>
</dbReference>
<dbReference type="PANTHER" id="PTHR23346:SF7">
    <property type="entry name" value="STALLED RIBOSOME SENSOR GCN1"/>
    <property type="match status" value="1"/>
</dbReference>
<dbReference type="InterPro" id="IPR056809">
    <property type="entry name" value="HEAT_GCN1_fung"/>
</dbReference>
<feature type="compositionally biased region" description="Acidic residues" evidence="4">
    <location>
        <begin position="55"/>
        <end position="71"/>
    </location>
</feature>
<gene>
    <name evidence="6" type="primary">GCN1</name>
    <name evidence="6" type="ORF">CcaverHIS019_0408180</name>
</gene>
<comment type="similarity">
    <text evidence="1">Belongs to the GCN1 family.</text>
</comment>
<keyword evidence="2" id="KW-0677">Repeat</keyword>
<dbReference type="InterPro" id="IPR011989">
    <property type="entry name" value="ARM-like"/>
</dbReference>
<dbReference type="EMBL" id="AP028215">
    <property type="protein sequence ID" value="BEI91998.1"/>
    <property type="molecule type" value="Genomic_DNA"/>
</dbReference>
<dbReference type="SMART" id="SM01349">
    <property type="entry name" value="TOG"/>
    <property type="match status" value="2"/>
</dbReference>
<name>A0AA48QW43_9TREE</name>
<dbReference type="GO" id="GO:0006417">
    <property type="term" value="P:regulation of translation"/>
    <property type="evidence" value="ECO:0007669"/>
    <property type="project" value="TreeGrafter"/>
</dbReference>
<feature type="compositionally biased region" description="Basic and acidic residues" evidence="4">
    <location>
        <begin position="72"/>
        <end position="81"/>
    </location>
</feature>
<feature type="region of interest" description="Disordered" evidence="4">
    <location>
        <begin position="1"/>
        <end position="81"/>
    </location>
</feature>
<dbReference type="InterPro" id="IPR057546">
    <property type="entry name" value="HEAT_GCN1"/>
</dbReference>
<evidence type="ECO:0000256" key="1">
    <source>
        <dbReference type="ARBA" id="ARBA00007366"/>
    </source>
</evidence>
<evidence type="ECO:0000313" key="6">
    <source>
        <dbReference type="EMBL" id="BEI91998.1"/>
    </source>
</evidence>
<protein>
    <recommendedName>
        <fullName evidence="5">TOG domain-containing protein</fullName>
    </recommendedName>
</protein>
<feature type="domain" description="TOG" evidence="5">
    <location>
        <begin position="1751"/>
        <end position="2012"/>
    </location>
</feature>
<evidence type="ECO:0000256" key="3">
    <source>
        <dbReference type="PROSITE-ProRule" id="PRU00103"/>
    </source>
</evidence>
<evidence type="ECO:0000256" key="2">
    <source>
        <dbReference type="ARBA" id="ARBA00022737"/>
    </source>
</evidence>
<dbReference type="Pfam" id="PF24984">
    <property type="entry name" value="HEAT_EF3_GNC1"/>
    <property type="match status" value="1"/>
</dbReference>
<dbReference type="PROSITE" id="PS50077">
    <property type="entry name" value="HEAT_REPEAT"/>
    <property type="match status" value="3"/>
</dbReference>
<dbReference type="GO" id="GO:0019887">
    <property type="term" value="F:protein kinase regulator activity"/>
    <property type="evidence" value="ECO:0007669"/>
    <property type="project" value="TreeGrafter"/>
</dbReference>
<dbReference type="GO" id="GO:0005829">
    <property type="term" value="C:cytosol"/>
    <property type="evidence" value="ECO:0007669"/>
    <property type="project" value="TreeGrafter"/>
</dbReference>
<dbReference type="PANTHER" id="PTHR23346">
    <property type="entry name" value="TRANSLATIONAL ACTIVATOR GCN1-RELATED"/>
    <property type="match status" value="1"/>
</dbReference>